<reference evidence="1 2" key="1">
    <citation type="journal article" date="2019" name="Int. J. Syst. Evol. Microbiol.">
        <title>The Global Catalogue of Microorganisms (GCM) 10K type strain sequencing project: providing services to taxonomists for standard genome sequencing and annotation.</title>
        <authorList>
            <consortium name="The Broad Institute Genomics Platform"/>
            <consortium name="The Broad Institute Genome Sequencing Center for Infectious Disease"/>
            <person name="Wu L."/>
            <person name="Ma J."/>
        </authorList>
    </citation>
    <scope>NUCLEOTIDE SEQUENCE [LARGE SCALE GENOMIC DNA]</scope>
    <source>
        <strain evidence="1 2">LMG 29247</strain>
    </source>
</reference>
<dbReference type="RefSeq" id="WP_273741947.1">
    <property type="nucleotide sequence ID" value="NZ_JAQIVI010000712.1"/>
</dbReference>
<dbReference type="SUPFAM" id="SSF89392">
    <property type="entry name" value="Prokaryotic lipoproteins and lipoprotein localization factors"/>
    <property type="match status" value="1"/>
</dbReference>
<dbReference type="Proteomes" id="UP001596383">
    <property type="component" value="Unassembled WGS sequence"/>
</dbReference>
<accession>A0ABD5T026</accession>
<dbReference type="InterPro" id="IPR052944">
    <property type="entry name" value="Sporulation_related"/>
</dbReference>
<comment type="caution">
    <text evidence="1">The sequence shown here is derived from an EMBL/GenBank/DDBJ whole genome shotgun (WGS) entry which is preliminary data.</text>
</comment>
<proteinExistence type="predicted"/>
<dbReference type="PANTHER" id="PTHR37507">
    <property type="entry name" value="SPORULATION PROTEIN YDCC"/>
    <property type="match status" value="1"/>
</dbReference>
<organism evidence="1 2">
    <name type="scientific">Natrinema soli</name>
    <dbReference type="NCBI Taxonomy" id="1930624"/>
    <lineage>
        <taxon>Archaea</taxon>
        <taxon>Methanobacteriati</taxon>
        <taxon>Methanobacteriota</taxon>
        <taxon>Stenosarchaea group</taxon>
        <taxon>Halobacteria</taxon>
        <taxon>Halobacteriales</taxon>
        <taxon>Natrialbaceae</taxon>
        <taxon>Natrinema</taxon>
    </lineage>
</organism>
<evidence type="ECO:0000313" key="2">
    <source>
        <dbReference type="Proteomes" id="UP001596383"/>
    </source>
</evidence>
<dbReference type="AlphaFoldDB" id="A0ABD5T026"/>
<keyword evidence="2" id="KW-1185">Reference proteome</keyword>
<protein>
    <submittedName>
        <fullName evidence="1">Outer membrane lipoprotein carrier protein LolA</fullName>
    </submittedName>
</protein>
<dbReference type="InterPro" id="IPR029046">
    <property type="entry name" value="LolA/LolB/LppX"/>
</dbReference>
<sequence length="388" mass="42143">MPVGDSDLRSALPVVALILVLLTAGCAALPSAGPTSADLEREIDAADPPDEVSATVDVRRTIDGETIQYTEDVWLRADGRSRVETSADGTQTVVVDDGDDRWHYDASAEWATRLETDPNATSYLEGIYAQQERYLEAYEITGVEETTVDGRDTYRVTFDPPINETIERSISVLIEDTEYVLPLATSEGEPARRGADRVEVWYDRETLFPVKYAIEGDGVTLEQTYRNLEIDGGIDDDRFTFDPASTANGTDVETISFPSIDSYESVDAAEEAVPFEVAEPPADALPDGTELDSITGYEFPDENRTQVTLQYRTAADETVSVVTSDGPRRFANGGDAVPVGAARGTIAETDEGTELQWPCGDRYYSVFAESGFDDGTALAVGESLETGC</sequence>
<gene>
    <name evidence="1" type="ORF">ACFQE6_30880</name>
</gene>
<dbReference type="Gene3D" id="2.50.20.10">
    <property type="entry name" value="Lipoprotein localisation LolA/LolB/LppX"/>
    <property type="match status" value="1"/>
</dbReference>
<evidence type="ECO:0000313" key="1">
    <source>
        <dbReference type="EMBL" id="MFC6769272.1"/>
    </source>
</evidence>
<dbReference type="EMBL" id="JBHSWV010000712">
    <property type="protein sequence ID" value="MFC6769272.1"/>
    <property type="molecule type" value="Genomic_DNA"/>
</dbReference>
<name>A0ABD5T026_9EURY</name>
<keyword evidence="1" id="KW-0449">Lipoprotein</keyword>
<dbReference type="PANTHER" id="PTHR37507:SF2">
    <property type="entry name" value="SPORULATION PROTEIN YDCC"/>
    <property type="match status" value="1"/>
</dbReference>